<proteinExistence type="predicted"/>
<evidence type="ECO:0000313" key="2">
    <source>
        <dbReference type="Proteomes" id="UP001595596"/>
    </source>
</evidence>
<organism evidence="1 2">
    <name type="scientific">Paracoccus simplex</name>
    <dbReference type="NCBI Taxonomy" id="2086346"/>
    <lineage>
        <taxon>Bacteria</taxon>
        <taxon>Pseudomonadati</taxon>
        <taxon>Pseudomonadota</taxon>
        <taxon>Alphaproteobacteria</taxon>
        <taxon>Rhodobacterales</taxon>
        <taxon>Paracoccaceae</taxon>
        <taxon>Paracoccus</taxon>
    </lineage>
</organism>
<name>A0ABV7S691_9RHOB</name>
<protein>
    <submittedName>
        <fullName evidence="1">Uncharacterized protein</fullName>
    </submittedName>
</protein>
<accession>A0ABV7S691</accession>
<gene>
    <name evidence="1" type="ORF">ACFOMP_17610</name>
</gene>
<reference evidence="2" key="1">
    <citation type="journal article" date="2019" name="Int. J. Syst. Evol. Microbiol.">
        <title>The Global Catalogue of Microorganisms (GCM) 10K type strain sequencing project: providing services to taxonomists for standard genome sequencing and annotation.</title>
        <authorList>
            <consortium name="The Broad Institute Genomics Platform"/>
            <consortium name="The Broad Institute Genome Sequencing Center for Infectious Disease"/>
            <person name="Wu L."/>
            <person name="Ma J."/>
        </authorList>
    </citation>
    <scope>NUCLEOTIDE SEQUENCE [LARGE SCALE GENOMIC DNA]</scope>
    <source>
        <strain evidence="2">VKM B-3226</strain>
    </source>
</reference>
<dbReference type="RefSeq" id="WP_379032955.1">
    <property type="nucleotide sequence ID" value="NZ_JBHRXE010000055.1"/>
</dbReference>
<sequence>MTTLYEAAMRNFCAAADILEALQSTRLDLVGEARNGLIGRPRLALGGGYNDVTSFFGACLPVSGRAELLAAENGSGVELRCSSADWLTLEGTLAGEVITDSCYVEMQLSADRPVIADVFLREFLDGGAVRDTGHRECHLSVGGVAVCKLALPELAEDVTARRVIIHLRHPAARLIIDRLAITLT</sequence>
<dbReference type="Proteomes" id="UP001595596">
    <property type="component" value="Unassembled WGS sequence"/>
</dbReference>
<evidence type="ECO:0000313" key="1">
    <source>
        <dbReference type="EMBL" id="MFC3571272.1"/>
    </source>
</evidence>
<dbReference type="EMBL" id="JBHRXE010000055">
    <property type="protein sequence ID" value="MFC3571272.1"/>
    <property type="molecule type" value="Genomic_DNA"/>
</dbReference>
<comment type="caution">
    <text evidence="1">The sequence shown here is derived from an EMBL/GenBank/DDBJ whole genome shotgun (WGS) entry which is preliminary data.</text>
</comment>
<keyword evidence="2" id="KW-1185">Reference proteome</keyword>